<name>A0A3L6ETM4_MAIZE</name>
<evidence type="ECO:0000313" key="3">
    <source>
        <dbReference type="Proteomes" id="UP000251960"/>
    </source>
</evidence>
<comment type="caution">
    <text evidence="2">The sequence shown here is derived from an EMBL/GenBank/DDBJ whole genome shotgun (WGS) entry which is preliminary data.</text>
</comment>
<dbReference type="GO" id="GO:0016301">
    <property type="term" value="F:kinase activity"/>
    <property type="evidence" value="ECO:0007669"/>
    <property type="project" value="UniProtKB-KW"/>
</dbReference>
<proteinExistence type="predicted"/>
<protein>
    <submittedName>
        <fullName evidence="2">Protein NSP-INTERACTING KINASE 1</fullName>
    </submittedName>
</protein>
<reference evidence="2 3" key="1">
    <citation type="journal article" date="2018" name="Nat. Genet.">
        <title>Extensive intraspecific gene order and gene structural variations between Mo17 and other maize genomes.</title>
        <authorList>
            <person name="Sun S."/>
            <person name="Zhou Y."/>
            <person name="Chen J."/>
            <person name="Shi J."/>
            <person name="Zhao H."/>
            <person name="Zhao H."/>
            <person name="Song W."/>
            <person name="Zhang M."/>
            <person name="Cui Y."/>
            <person name="Dong X."/>
            <person name="Liu H."/>
            <person name="Ma X."/>
            <person name="Jiao Y."/>
            <person name="Wang B."/>
            <person name="Wei X."/>
            <person name="Stein J.C."/>
            <person name="Glaubitz J.C."/>
            <person name="Lu F."/>
            <person name="Yu G."/>
            <person name="Liang C."/>
            <person name="Fengler K."/>
            <person name="Li B."/>
            <person name="Rafalski A."/>
            <person name="Schnable P.S."/>
            <person name="Ware D.H."/>
            <person name="Buckler E.S."/>
            <person name="Lai J."/>
        </authorList>
    </citation>
    <scope>NUCLEOTIDE SEQUENCE [LARGE SCALE GENOMIC DNA]</scope>
    <source>
        <strain evidence="3">cv. Missouri 17</strain>
        <tissue evidence="2">Seedling</tissue>
    </source>
</reference>
<keyword evidence="2" id="KW-0808">Transferase</keyword>
<organism evidence="2 3">
    <name type="scientific">Zea mays</name>
    <name type="common">Maize</name>
    <dbReference type="NCBI Taxonomy" id="4577"/>
    <lineage>
        <taxon>Eukaryota</taxon>
        <taxon>Viridiplantae</taxon>
        <taxon>Streptophyta</taxon>
        <taxon>Embryophyta</taxon>
        <taxon>Tracheophyta</taxon>
        <taxon>Spermatophyta</taxon>
        <taxon>Magnoliopsida</taxon>
        <taxon>Liliopsida</taxon>
        <taxon>Poales</taxon>
        <taxon>Poaceae</taxon>
        <taxon>PACMAD clade</taxon>
        <taxon>Panicoideae</taxon>
        <taxon>Andropogonodae</taxon>
        <taxon>Andropogoneae</taxon>
        <taxon>Tripsacinae</taxon>
        <taxon>Zea</taxon>
    </lineage>
</organism>
<dbReference type="Proteomes" id="UP000251960">
    <property type="component" value="Chromosome 5"/>
</dbReference>
<accession>A0A3L6ETM4</accession>
<evidence type="ECO:0000313" key="2">
    <source>
        <dbReference type="EMBL" id="PWZ24165.1"/>
    </source>
</evidence>
<evidence type="ECO:0000256" key="1">
    <source>
        <dbReference type="SAM" id="MobiDB-lite"/>
    </source>
</evidence>
<dbReference type="ExpressionAtlas" id="A0A3L6ETM4">
    <property type="expression patterns" value="baseline"/>
</dbReference>
<sequence length="268" mass="29663">MPAHGGSASPFANEHAPAPDPRSLSHALARPPPRTRKPRSPACSTDPHPPQILPANQIPTPAAPRLGCSTSIPRPGFSKSLAMTVLSEIRDKTFFAVAVQECYELGCCDFADSEVVALTENIGKPLAEVLKELGKRVPDSLVKTRVEDDGFTIKYILRITRTRFSSCDFAFYYNFTCSTALTTQEEETKIMATSCMVFEGCVWKLFAIKTNRMLENLTWVLLVKLITGQKALYFGRVANQKGRVLDWVKKLHQEKQLGMMVDKGLGSN</sequence>
<keyword evidence="2" id="KW-0418">Kinase</keyword>
<dbReference type="EMBL" id="NCVQ01000006">
    <property type="protein sequence ID" value="PWZ24165.1"/>
    <property type="molecule type" value="Genomic_DNA"/>
</dbReference>
<dbReference type="AlphaFoldDB" id="A0A3L6ETM4"/>
<feature type="region of interest" description="Disordered" evidence="1">
    <location>
        <begin position="1"/>
        <end position="66"/>
    </location>
</feature>
<gene>
    <name evidence="2" type="primary">NIK1_5</name>
    <name evidence="2" type="ORF">Zm00014a_037742</name>
</gene>